<evidence type="ECO:0000256" key="6">
    <source>
        <dbReference type="SAM" id="Phobius"/>
    </source>
</evidence>
<dbReference type="InterPro" id="IPR032694">
    <property type="entry name" value="CopC/D"/>
</dbReference>
<evidence type="ECO:0000313" key="8">
    <source>
        <dbReference type="EMBL" id="PLR83018.1"/>
    </source>
</evidence>
<feature type="transmembrane region" description="Helical" evidence="6">
    <location>
        <begin position="221"/>
        <end position="241"/>
    </location>
</feature>
<feature type="transmembrane region" description="Helical" evidence="6">
    <location>
        <begin position="179"/>
        <end position="201"/>
    </location>
</feature>
<dbReference type="Proteomes" id="UP000234951">
    <property type="component" value="Unassembled WGS sequence"/>
</dbReference>
<evidence type="ECO:0000313" key="11">
    <source>
        <dbReference type="Proteomes" id="UP000235114"/>
    </source>
</evidence>
<keyword evidence="4 6" id="KW-1133">Transmembrane helix</keyword>
<reference evidence="8 10" key="1">
    <citation type="submission" date="2017-11" db="EMBL/GenBank/DDBJ databases">
        <title>Comparitive Functional Genomics of Dry Heat Resistant strains isolated from the Viking Spacecraft.</title>
        <authorList>
            <person name="Seuylemezian A."/>
            <person name="Cooper K."/>
            <person name="Vaishampayan P."/>
        </authorList>
    </citation>
    <scope>NUCLEOTIDE SEQUENCE [LARGE SCALE GENOMIC DNA]</scope>
    <source>
        <strain evidence="8 10">M4.6</strain>
    </source>
</reference>
<organism evidence="8 10">
    <name type="scientific">Bacillus canaveralius</name>
    <dbReference type="NCBI Taxonomy" id="1403243"/>
    <lineage>
        <taxon>Bacteria</taxon>
        <taxon>Bacillati</taxon>
        <taxon>Bacillota</taxon>
        <taxon>Bacilli</taxon>
        <taxon>Bacillales</taxon>
        <taxon>Bacillaceae</taxon>
        <taxon>Bacillus</taxon>
    </lineage>
</organism>
<dbReference type="EMBL" id="PGVD01000028">
    <property type="protein sequence ID" value="PLR96978.1"/>
    <property type="molecule type" value="Genomic_DNA"/>
</dbReference>
<comment type="caution">
    <text evidence="8">The sequence shown here is derived from an EMBL/GenBank/DDBJ whole genome shotgun (WGS) entry which is preliminary data.</text>
</comment>
<dbReference type="PANTHER" id="PTHR34820:SF4">
    <property type="entry name" value="INNER MEMBRANE PROTEIN YEBZ"/>
    <property type="match status" value="1"/>
</dbReference>
<dbReference type="Pfam" id="PF05425">
    <property type="entry name" value="CopD"/>
    <property type="match status" value="1"/>
</dbReference>
<gene>
    <name evidence="8" type="ORF">CU635_11145</name>
    <name evidence="9" type="ORF">CVD25_10055</name>
</gene>
<dbReference type="InterPro" id="IPR008457">
    <property type="entry name" value="Cu-R_CopD_dom"/>
</dbReference>
<dbReference type="AlphaFoldDB" id="A0A2N5GMD8"/>
<keyword evidence="3 6" id="KW-0812">Transmembrane</keyword>
<feature type="transmembrane region" description="Helical" evidence="6">
    <location>
        <begin position="41"/>
        <end position="67"/>
    </location>
</feature>
<evidence type="ECO:0000256" key="2">
    <source>
        <dbReference type="ARBA" id="ARBA00022475"/>
    </source>
</evidence>
<feature type="transmembrane region" description="Helical" evidence="6">
    <location>
        <begin position="342"/>
        <end position="362"/>
    </location>
</feature>
<keyword evidence="2" id="KW-1003">Cell membrane</keyword>
<keyword evidence="5 6" id="KW-0472">Membrane</keyword>
<feature type="transmembrane region" description="Helical" evidence="6">
    <location>
        <begin position="87"/>
        <end position="105"/>
    </location>
</feature>
<proteinExistence type="predicted"/>
<feature type="domain" description="Copper resistance protein D" evidence="7">
    <location>
        <begin position="175"/>
        <end position="273"/>
    </location>
</feature>
<feature type="transmembrane region" description="Helical" evidence="6">
    <location>
        <begin position="310"/>
        <end position="335"/>
    </location>
</feature>
<evidence type="ECO:0000256" key="1">
    <source>
        <dbReference type="ARBA" id="ARBA00004651"/>
    </source>
</evidence>
<reference evidence="9 11" key="2">
    <citation type="submission" date="2017-12" db="EMBL/GenBank/DDBJ databases">
        <title>Comparative Functional Genomics of Dry Heat Resistant strains isolated from the Viking Spacecraft.</title>
        <authorList>
            <person name="Seuylemezian A."/>
            <person name="Cooper K."/>
            <person name="Vaishampayan P."/>
        </authorList>
    </citation>
    <scope>NUCLEOTIDE SEQUENCE [LARGE SCALE GENOMIC DNA]</scope>
    <source>
        <strain evidence="9 11">ATCC 29669</strain>
    </source>
</reference>
<feature type="transmembrane region" description="Helical" evidence="6">
    <location>
        <begin position="6"/>
        <end position="29"/>
    </location>
</feature>
<dbReference type="OrthoDB" id="2387346at2"/>
<feature type="transmembrane region" description="Helical" evidence="6">
    <location>
        <begin position="112"/>
        <end position="130"/>
    </location>
</feature>
<evidence type="ECO:0000256" key="4">
    <source>
        <dbReference type="ARBA" id="ARBA00022989"/>
    </source>
</evidence>
<evidence type="ECO:0000313" key="9">
    <source>
        <dbReference type="EMBL" id="PLR96978.1"/>
    </source>
</evidence>
<evidence type="ECO:0000259" key="7">
    <source>
        <dbReference type="Pfam" id="PF05425"/>
    </source>
</evidence>
<comment type="subcellular location">
    <subcellularLocation>
        <location evidence="1">Cell membrane</location>
        <topology evidence="1">Multi-pass membrane protein</topology>
    </subcellularLocation>
</comment>
<protein>
    <submittedName>
        <fullName evidence="8">Copper resistance protein CopD</fullName>
    </submittedName>
</protein>
<sequence length="363" mass="40786">MLVLGVISDTLLYLCFALLIGSFLLYLVPAGKRPDIHVPKGVLMAATGGIAIFSFIPVLSLILHLYQDIGLSQTTQSVLFTFEVGKAWIFTYLISNILFIFIVWFDYRKKQLYAYVGIFFTVVLILALGYSSHATSIVEWKGFLTHTSHFTAISVWVGILIIVSWFSKDHSNWLRFLKWFTPVAMVCFTVTIISGLILMSVVTDFKDYTNAWMIPYGQALLIKHLLIVPLLVYATMNSLLIKNKLRSDENFNPKPWTKTESVVILLIFSATAAMGQQSPPHETLVTDTSVSKLFKIFYQGEFQPGMTVQLILNTTSVSLIILSVLFLVLALFTLIKKAPAMLSFCMSILFVLSSYLSLIISIQ</sequence>
<evidence type="ECO:0000256" key="5">
    <source>
        <dbReference type="ARBA" id="ARBA00023136"/>
    </source>
</evidence>
<keyword evidence="11" id="KW-1185">Reference proteome</keyword>
<feature type="transmembrane region" description="Helical" evidence="6">
    <location>
        <begin position="150"/>
        <end position="167"/>
    </location>
</feature>
<dbReference type="GO" id="GO:0005886">
    <property type="term" value="C:plasma membrane"/>
    <property type="evidence" value="ECO:0007669"/>
    <property type="project" value="UniProtKB-SubCell"/>
</dbReference>
<dbReference type="Proteomes" id="UP000235114">
    <property type="component" value="Unassembled WGS sequence"/>
</dbReference>
<dbReference type="PANTHER" id="PTHR34820">
    <property type="entry name" value="INNER MEMBRANE PROTEIN YEBZ"/>
    <property type="match status" value="1"/>
</dbReference>
<name>A0A2N5GMD8_9BACI</name>
<dbReference type="EMBL" id="PGVA01000024">
    <property type="protein sequence ID" value="PLR83018.1"/>
    <property type="molecule type" value="Genomic_DNA"/>
</dbReference>
<dbReference type="RefSeq" id="WP_101577433.1">
    <property type="nucleotide sequence ID" value="NZ_PGVA01000024.1"/>
</dbReference>
<evidence type="ECO:0000256" key="3">
    <source>
        <dbReference type="ARBA" id="ARBA00022692"/>
    </source>
</evidence>
<evidence type="ECO:0000313" key="10">
    <source>
        <dbReference type="Proteomes" id="UP000234951"/>
    </source>
</evidence>
<accession>A0A2N5GMD8</accession>
<dbReference type="GO" id="GO:0006825">
    <property type="term" value="P:copper ion transport"/>
    <property type="evidence" value="ECO:0007669"/>
    <property type="project" value="InterPro"/>
</dbReference>